<feature type="signal peptide" evidence="1">
    <location>
        <begin position="1"/>
        <end position="21"/>
    </location>
</feature>
<dbReference type="AlphaFoldDB" id="A0AAU9P8J1"/>
<dbReference type="Proteomes" id="UP001157418">
    <property type="component" value="Unassembled WGS sequence"/>
</dbReference>
<dbReference type="EMBL" id="CAKMRJ010005523">
    <property type="protein sequence ID" value="CAH1446364.1"/>
    <property type="molecule type" value="Genomic_DNA"/>
</dbReference>
<sequence length="75" mass="8484">MKRTFLMCFLLFVAGLKDVTSYSQDSVPPECNSSIDCFHRCGILGSHVCKNHQCVCLSNGEQKRLRPHVKIDKNV</sequence>
<keyword evidence="3" id="KW-1185">Reference proteome</keyword>
<proteinExistence type="predicted"/>
<name>A0AAU9P8J1_9ASTR</name>
<feature type="chain" id="PRO_5044009605" evidence="1">
    <location>
        <begin position="22"/>
        <end position="75"/>
    </location>
</feature>
<evidence type="ECO:0000313" key="2">
    <source>
        <dbReference type="EMBL" id="CAH1446364.1"/>
    </source>
</evidence>
<accession>A0AAU9P8J1</accession>
<gene>
    <name evidence="2" type="ORF">LVIROSA_LOCUS32061</name>
</gene>
<evidence type="ECO:0000313" key="3">
    <source>
        <dbReference type="Proteomes" id="UP001157418"/>
    </source>
</evidence>
<organism evidence="2 3">
    <name type="scientific">Lactuca virosa</name>
    <dbReference type="NCBI Taxonomy" id="75947"/>
    <lineage>
        <taxon>Eukaryota</taxon>
        <taxon>Viridiplantae</taxon>
        <taxon>Streptophyta</taxon>
        <taxon>Embryophyta</taxon>
        <taxon>Tracheophyta</taxon>
        <taxon>Spermatophyta</taxon>
        <taxon>Magnoliopsida</taxon>
        <taxon>eudicotyledons</taxon>
        <taxon>Gunneridae</taxon>
        <taxon>Pentapetalae</taxon>
        <taxon>asterids</taxon>
        <taxon>campanulids</taxon>
        <taxon>Asterales</taxon>
        <taxon>Asteraceae</taxon>
        <taxon>Cichorioideae</taxon>
        <taxon>Cichorieae</taxon>
        <taxon>Lactucinae</taxon>
        <taxon>Lactuca</taxon>
    </lineage>
</organism>
<keyword evidence="1" id="KW-0732">Signal</keyword>
<protein>
    <submittedName>
        <fullName evidence="2">Uncharacterized protein</fullName>
    </submittedName>
</protein>
<comment type="caution">
    <text evidence="2">The sequence shown here is derived from an EMBL/GenBank/DDBJ whole genome shotgun (WGS) entry which is preliminary data.</text>
</comment>
<reference evidence="2 3" key="1">
    <citation type="submission" date="2022-01" db="EMBL/GenBank/DDBJ databases">
        <authorList>
            <person name="Xiong W."/>
            <person name="Schranz E."/>
        </authorList>
    </citation>
    <scope>NUCLEOTIDE SEQUENCE [LARGE SCALE GENOMIC DNA]</scope>
</reference>
<evidence type="ECO:0000256" key="1">
    <source>
        <dbReference type="SAM" id="SignalP"/>
    </source>
</evidence>